<dbReference type="Proteomes" id="UP000198804">
    <property type="component" value="Unassembled WGS sequence"/>
</dbReference>
<organism evidence="3 4">
    <name type="scientific">Methylorubrum salsuginis</name>
    <dbReference type="NCBI Taxonomy" id="414703"/>
    <lineage>
        <taxon>Bacteria</taxon>
        <taxon>Pseudomonadati</taxon>
        <taxon>Pseudomonadota</taxon>
        <taxon>Alphaproteobacteria</taxon>
        <taxon>Hyphomicrobiales</taxon>
        <taxon>Methylobacteriaceae</taxon>
        <taxon>Methylorubrum</taxon>
    </lineage>
</organism>
<accession>A0A1I4H5X9</accession>
<evidence type="ECO:0000313" key="3">
    <source>
        <dbReference type="EMBL" id="SFL36801.1"/>
    </source>
</evidence>
<reference evidence="4" key="1">
    <citation type="submission" date="2016-10" db="EMBL/GenBank/DDBJ databases">
        <authorList>
            <person name="Varghese N."/>
            <person name="Submissions S."/>
        </authorList>
    </citation>
    <scope>NUCLEOTIDE SEQUENCE [LARGE SCALE GENOMIC DNA]</scope>
    <source>
        <strain evidence="4">CGMCC 1.6474</strain>
    </source>
</reference>
<dbReference type="EMBL" id="FOSV01000013">
    <property type="protein sequence ID" value="SFL36801.1"/>
    <property type="molecule type" value="Genomic_DNA"/>
</dbReference>
<feature type="region of interest" description="Disordered" evidence="1">
    <location>
        <begin position="185"/>
        <end position="224"/>
    </location>
</feature>
<proteinExistence type="predicted"/>
<dbReference type="AlphaFoldDB" id="A0A1I4H5X9"/>
<sequence length="287" mass="30307">MAESVGAEKAAPAGKATPEEMLKQAVGAASAKLAEAGAAIAAPTRRPFRLKANGRLAVASGAALLGGICIGLGLADPPRERSGEALVQLRAGIEAGRAETLRLSQEVERLARTASGLREGNEALRTETKALGGSLGERIGRLEQGMDKRLAALSDTFAQSEREQGGRLAGLSLLIDKKLQATATALPKPEARIEAKPETRSEPRAEAKPDPVQTGSLPDRTKPETVEGWAVRDVYDGVAILEDRRRRLVEVGAGDAVPGVGRVEAIERRGRNWVVVTRQGLITPQAW</sequence>
<evidence type="ECO:0000256" key="1">
    <source>
        <dbReference type="SAM" id="MobiDB-lite"/>
    </source>
</evidence>
<keyword evidence="2" id="KW-0472">Membrane</keyword>
<keyword evidence="2" id="KW-1133">Transmembrane helix</keyword>
<dbReference type="RefSeq" id="WP_091948451.1">
    <property type="nucleotide sequence ID" value="NZ_FOSV01000013.1"/>
</dbReference>
<feature type="transmembrane region" description="Helical" evidence="2">
    <location>
        <begin position="56"/>
        <end position="75"/>
    </location>
</feature>
<keyword evidence="2" id="KW-0812">Transmembrane</keyword>
<gene>
    <name evidence="3" type="ORF">SAMN04488125_113124</name>
</gene>
<feature type="compositionally biased region" description="Basic and acidic residues" evidence="1">
    <location>
        <begin position="189"/>
        <end position="209"/>
    </location>
</feature>
<name>A0A1I4H5X9_9HYPH</name>
<evidence type="ECO:0000313" key="4">
    <source>
        <dbReference type="Proteomes" id="UP000198804"/>
    </source>
</evidence>
<protein>
    <submittedName>
        <fullName evidence="3">Uncharacterized protein</fullName>
    </submittedName>
</protein>
<dbReference type="OrthoDB" id="7926359at2"/>
<evidence type="ECO:0000256" key="2">
    <source>
        <dbReference type="SAM" id="Phobius"/>
    </source>
</evidence>
<keyword evidence="4" id="KW-1185">Reference proteome</keyword>